<dbReference type="OrthoDB" id="2930792at2759"/>
<sequence>MRGNDSTHAHATYLLWTLYLLSRQSCLKHITRTGAKVAHLEAHAMEKAQELELAASQDVSGLNCISMFTSYIFTHRFKAYSPSQDLSLPFSGRDWYTDNIYPVGPSLRAVDENRGFESDMRIPIFLSKGGFDNAGAIALPVGQETDFEALLASDLAWLAREQAAQPECSSSPCDVEQPKDVAGSCESGIFEPPEDFQDPEHIPLVRLWLDITADLKQRDISHPVDLYSTSEQFAITITSIIRRAYERNSELATLVEYIAYYSSSESYLSKILGTVGLEGQGEGALDL</sequence>
<reference evidence="1 2" key="1">
    <citation type="journal article" date="2015" name="Sci. Rep.">
        <title>Chromosome-level genome map provides insights into diverse defense mechanisms in the medicinal fungus Ganoderma sinense.</title>
        <authorList>
            <person name="Zhu Y."/>
            <person name="Xu J."/>
            <person name="Sun C."/>
            <person name="Zhou S."/>
            <person name="Xu H."/>
            <person name="Nelson D.R."/>
            <person name="Qian J."/>
            <person name="Song J."/>
            <person name="Luo H."/>
            <person name="Xiang L."/>
            <person name="Li Y."/>
            <person name="Xu Z."/>
            <person name="Ji A."/>
            <person name="Wang L."/>
            <person name="Lu S."/>
            <person name="Hayward A."/>
            <person name="Sun W."/>
            <person name="Li X."/>
            <person name="Schwartz D.C."/>
            <person name="Wang Y."/>
            <person name="Chen S."/>
        </authorList>
    </citation>
    <scope>NUCLEOTIDE SEQUENCE [LARGE SCALE GENOMIC DNA]</scope>
    <source>
        <strain evidence="1 2">ZZ0214-1</strain>
    </source>
</reference>
<dbReference type="EMBL" id="AYKW01000007">
    <property type="protein sequence ID" value="PIL33492.1"/>
    <property type="molecule type" value="Genomic_DNA"/>
</dbReference>
<gene>
    <name evidence="1" type="ORF">GSI_04115</name>
</gene>
<name>A0A2G8SIA6_9APHY</name>
<protein>
    <submittedName>
        <fullName evidence="1">Uncharacterized protein</fullName>
    </submittedName>
</protein>
<accession>A0A2G8SIA6</accession>
<evidence type="ECO:0000313" key="1">
    <source>
        <dbReference type="EMBL" id="PIL33492.1"/>
    </source>
</evidence>
<comment type="caution">
    <text evidence="1">The sequence shown here is derived from an EMBL/GenBank/DDBJ whole genome shotgun (WGS) entry which is preliminary data.</text>
</comment>
<dbReference type="Proteomes" id="UP000230002">
    <property type="component" value="Unassembled WGS sequence"/>
</dbReference>
<keyword evidence="2" id="KW-1185">Reference proteome</keyword>
<dbReference type="AlphaFoldDB" id="A0A2G8SIA6"/>
<proteinExistence type="predicted"/>
<organism evidence="1 2">
    <name type="scientific">Ganoderma sinense ZZ0214-1</name>
    <dbReference type="NCBI Taxonomy" id="1077348"/>
    <lineage>
        <taxon>Eukaryota</taxon>
        <taxon>Fungi</taxon>
        <taxon>Dikarya</taxon>
        <taxon>Basidiomycota</taxon>
        <taxon>Agaricomycotina</taxon>
        <taxon>Agaricomycetes</taxon>
        <taxon>Polyporales</taxon>
        <taxon>Polyporaceae</taxon>
        <taxon>Ganoderma</taxon>
    </lineage>
</organism>
<evidence type="ECO:0000313" key="2">
    <source>
        <dbReference type="Proteomes" id="UP000230002"/>
    </source>
</evidence>